<comment type="similarity">
    <text evidence="2">Belongs to the beta sliding clamp family.</text>
</comment>
<dbReference type="GO" id="GO:0005737">
    <property type="term" value="C:cytoplasm"/>
    <property type="evidence" value="ECO:0007669"/>
    <property type="project" value="UniProtKB-SubCell"/>
</dbReference>
<dbReference type="Proteomes" id="UP000177026">
    <property type="component" value="Unassembled WGS sequence"/>
</dbReference>
<dbReference type="InterPro" id="IPR022634">
    <property type="entry name" value="DNA_polIII_beta_N"/>
</dbReference>
<organism evidence="12 13">
    <name type="scientific">Candidatus Roizmanbacteria bacterium RIFCSPHIGHO2_01_FULL_39_8</name>
    <dbReference type="NCBI Taxonomy" id="1802033"/>
    <lineage>
        <taxon>Bacteria</taxon>
        <taxon>Candidatus Roizmaniibacteriota</taxon>
    </lineage>
</organism>
<dbReference type="Gene3D" id="3.70.10.10">
    <property type="match status" value="1"/>
</dbReference>
<proteinExistence type="inferred from homology"/>
<evidence type="ECO:0000259" key="9">
    <source>
        <dbReference type="Pfam" id="PF00712"/>
    </source>
</evidence>
<feature type="domain" description="DNA polymerase III beta sliding clamp central" evidence="10">
    <location>
        <begin position="128"/>
        <end position="238"/>
    </location>
</feature>
<comment type="subcellular location">
    <subcellularLocation>
        <location evidence="1">Cytoplasm</location>
    </subcellularLocation>
</comment>
<dbReference type="GO" id="GO:0008408">
    <property type="term" value="F:3'-5' exonuclease activity"/>
    <property type="evidence" value="ECO:0007669"/>
    <property type="project" value="InterPro"/>
</dbReference>
<feature type="domain" description="DNA polymerase III beta sliding clamp N-terminal" evidence="9">
    <location>
        <begin position="1"/>
        <end position="119"/>
    </location>
</feature>
<dbReference type="SMART" id="SM00480">
    <property type="entry name" value="POL3Bc"/>
    <property type="match status" value="1"/>
</dbReference>
<name>A0A1F7GR13_9BACT</name>
<dbReference type="InterPro" id="IPR022637">
    <property type="entry name" value="DNA_polIII_beta_cen"/>
</dbReference>
<evidence type="ECO:0000313" key="12">
    <source>
        <dbReference type="EMBL" id="OGK21448.1"/>
    </source>
</evidence>
<dbReference type="InterPro" id="IPR046938">
    <property type="entry name" value="DNA_clamp_sf"/>
</dbReference>
<evidence type="ECO:0000256" key="8">
    <source>
        <dbReference type="ARBA" id="ARBA00023125"/>
    </source>
</evidence>
<dbReference type="GO" id="GO:0009360">
    <property type="term" value="C:DNA polymerase III complex"/>
    <property type="evidence" value="ECO:0007669"/>
    <property type="project" value="InterPro"/>
</dbReference>
<keyword evidence="5" id="KW-0548">Nucleotidyltransferase</keyword>
<dbReference type="AlphaFoldDB" id="A0A1F7GR13"/>
<keyword evidence="7" id="KW-0239">DNA-directed DNA polymerase</keyword>
<dbReference type="Gene3D" id="3.10.150.10">
    <property type="entry name" value="DNA Polymerase III, subunit A, domain 2"/>
    <property type="match status" value="1"/>
</dbReference>
<dbReference type="SUPFAM" id="SSF55979">
    <property type="entry name" value="DNA clamp"/>
    <property type="match status" value="3"/>
</dbReference>
<accession>A0A1F7GR13</accession>
<dbReference type="Pfam" id="PF00712">
    <property type="entry name" value="DNA_pol3_beta"/>
    <property type="match status" value="1"/>
</dbReference>
<dbReference type="InterPro" id="IPR001001">
    <property type="entry name" value="DNA_polIII_beta"/>
</dbReference>
<dbReference type="GO" id="GO:0006271">
    <property type="term" value="P:DNA strand elongation involved in DNA replication"/>
    <property type="evidence" value="ECO:0007669"/>
    <property type="project" value="TreeGrafter"/>
</dbReference>
<gene>
    <name evidence="12" type="ORF">A2866_02000</name>
</gene>
<keyword evidence="6" id="KW-0235">DNA replication</keyword>
<dbReference type="EMBL" id="MFZI01000017">
    <property type="protein sequence ID" value="OGK21448.1"/>
    <property type="molecule type" value="Genomic_DNA"/>
</dbReference>
<dbReference type="Pfam" id="PF02767">
    <property type="entry name" value="DNA_pol3_beta_2"/>
    <property type="match status" value="1"/>
</dbReference>
<evidence type="ECO:0000313" key="13">
    <source>
        <dbReference type="Proteomes" id="UP000177026"/>
    </source>
</evidence>
<evidence type="ECO:0000256" key="5">
    <source>
        <dbReference type="ARBA" id="ARBA00022695"/>
    </source>
</evidence>
<evidence type="ECO:0000256" key="7">
    <source>
        <dbReference type="ARBA" id="ARBA00022932"/>
    </source>
</evidence>
<dbReference type="CDD" id="cd00140">
    <property type="entry name" value="beta_clamp"/>
    <property type="match status" value="1"/>
</dbReference>
<evidence type="ECO:0000259" key="11">
    <source>
        <dbReference type="Pfam" id="PF02768"/>
    </source>
</evidence>
<feature type="domain" description="DNA polymerase III beta sliding clamp C-terminal" evidence="11">
    <location>
        <begin position="242"/>
        <end position="361"/>
    </location>
</feature>
<keyword evidence="3" id="KW-0963">Cytoplasm</keyword>
<evidence type="ECO:0000256" key="2">
    <source>
        <dbReference type="ARBA" id="ARBA00010752"/>
    </source>
</evidence>
<dbReference type="GO" id="GO:0003677">
    <property type="term" value="F:DNA binding"/>
    <property type="evidence" value="ECO:0007669"/>
    <property type="project" value="UniProtKB-KW"/>
</dbReference>
<protein>
    <submittedName>
        <fullName evidence="12">DNA polymerase III subunit beta</fullName>
    </submittedName>
</protein>
<keyword evidence="4" id="KW-0808">Transferase</keyword>
<dbReference type="PANTHER" id="PTHR30478">
    <property type="entry name" value="DNA POLYMERASE III SUBUNIT BETA"/>
    <property type="match status" value="1"/>
</dbReference>
<evidence type="ECO:0000256" key="1">
    <source>
        <dbReference type="ARBA" id="ARBA00004496"/>
    </source>
</evidence>
<dbReference type="InterPro" id="IPR022635">
    <property type="entry name" value="DNA_polIII_beta_C"/>
</dbReference>
<dbReference type="Pfam" id="PF02768">
    <property type="entry name" value="DNA_pol3_beta_3"/>
    <property type="match status" value="1"/>
</dbReference>
<comment type="caution">
    <text evidence="12">The sequence shown here is derived from an EMBL/GenBank/DDBJ whole genome shotgun (WGS) entry which is preliminary data.</text>
</comment>
<evidence type="ECO:0000256" key="4">
    <source>
        <dbReference type="ARBA" id="ARBA00022679"/>
    </source>
</evidence>
<dbReference type="GO" id="GO:0003887">
    <property type="term" value="F:DNA-directed DNA polymerase activity"/>
    <property type="evidence" value="ECO:0007669"/>
    <property type="project" value="UniProtKB-KW"/>
</dbReference>
<keyword evidence="8" id="KW-0238">DNA-binding</keyword>
<evidence type="ECO:0000256" key="6">
    <source>
        <dbReference type="ARBA" id="ARBA00022705"/>
    </source>
</evidence>
<evidence type="ECO:0000256" key="3">
    <source>
        <dbReference type="ARBA" id="ARBA00022490"/>
    </source>
</evidence>
<dbReference type="NCBIfam" id="TIGR00663">
    <property type="entry name" value="dnan"/>
    <property type="match status" value="1"/>
</dbReference>
<reference evidence="12 13" key="1">
    <citation type="journal article" date="2016" name="Nat. Commun.">
        <title>Thousands of microbial genomes shed light on interconnected biogeochemical processes in an aquifer system.</title>
        <authorList>
            <person name="Anantharaman K."/>
            <person name="Brown C.T."/>
            <person name="Hug L.A."/>
            <person name="Sharon I."/>
            <person name="Castelle C.J."/>
            <person name="Probst A.J."/>
            <person name="Thomas B.C."/>
            <person name="Singh A."/>
            <person name="Wilkins M.J."/>
            <person name="Karaoz U."/>
            <person name="Brodie E.L."/>
            <person name="Williams K.H."/>
            <person name="Hubbard S.S."/>
            <person name="Banfield J.F."/>
        </authorList>
    </citation>
    <scope>NUCLEOTIDE SEQUENCE [LARGE SCALE GENOMIC DNA]</scope>
</reference>
<evidence type="ECO:0000259" key="10">
    <source>
        <dbReference type="Pfam" id="PF02767"/>
    </source>
</evidence>
<sequence>MKIKLNKALFLEKLILSSHFIATRISSIQTLQGVLVKIEKETLQLFSTNLSSYFHTSMKIKNGETNTFLIEPKKIIEYLNYLSEQEVELGIEEKGIVISSGKTRGKFPLMKNEDFPHLPTISAEKQKIKTEFLNQNLPLILFSASSDETRPGLSGVNFLSNDELIIVSTDGFRLSLVKAKKEIKFPSMLIPADFLRELLQYIKEAGETLFSYSEKEKMVSFKIEEDEFFSRLIDEDFPPFEKVIPSEKKTTIKLEKEDFLRNIKLISVFARELSNVVILETDEKGVTIYAKNTGEDDNKTVQDAQVEGEKQRIAFNFKFLLEFLVTTKGKTVTIEVLRSDAPVVFKVDSNPDFLHIIMPVRVQE</sequence>
<dbReference type="PANTHER" id="PTHR30478:SF0">
    <property type="entry name" value="BETA SLIDING CLAMP"/>
    <property type="match status" value="1"/>
</dbReference>